<evidence type="ECO:0000256" key="2">
    <source>
        <dbReference type="ARBA" id="ARBA00022448"/>
    </source>
</evidence>
<dbReference type="PANTHER" id="PTHR30614:SF0">
    <property type="entry name" value="L-CYSTINE TRANSPORT SYSTEM PERMEASE PROTEIN TCYL"/>
    <property type="match status" value="1"/>
</dbReference>
<dbReference type="InterPro" id="IPR035906">
    <property type="entry name" value="MetI-like_sf"/>
</dbReference>
<keyword evidence="3" id="KW-1003">Cell membrane</keyword>
<keyword evidence="11" id="KW-1185">Reference proteome</keyword>
<keyword evidence="4 8" id="KW-0812">Transmembrane</keyword>
<evidence type="ECO:0000256" key="3">
    <source>
        <dbReference type="ARBA" id="ARBA00022475"/>
    </source>
</evidence>
<feature type="domain" description="ABC transmembrane type-1" evidence="9">
    <location>
        <begin position="19"/>
        <end position="210"/>
    </location>
</feature>
<evidence type="ECO:0000259" key="9">
    <source>
        <dbReference type="PROSITE" id="PS50928"/>
    </source>
</evidence>
<dbReference type="SUPFAM" id="SSF161098">
    <property type="entry name" value="MetI-like"/>
    <property type="match status" value="1"/>
</dbReference>
<dbReference type="Proteomes" id="UP000515960">
    <property type="component" value="Chromosome"/>
</dbReference>
<accession>A0A7G9B722</accession>
<dbReference type="AlphaFoldDB" id="A0A7G9B722"/>
<keyword evidence="7 8" id="KW-0472">Membrane</keyword>
<evidence type="ECO:0000256" key="6">
    <source>
        <dbReference type="ARBA" id="ARBA00022989"/>
    </source>
</evidence>
<proteinExistence type="inferred from homology"/>
<keyword evidence="6 8" id="KW-1133">Transmembrane helix</keyword>
<name>A0A7G9B722_9FIRM</name>
<evidence type="ECO:0000256" key="4">
    <source>
        <dbReference type="ARBA" id="ARBA00022692"/>
    </source>
</evidence>
<organism evidence="10 11">
    <name type="scientific">Oscillibacter hominis</name>
    <dbReference type="NCBI Taxonomy" id="2763056"/>
    <lineage>
        <taxon>Bacteria</taxon>
        <taxon>Bacillati</taxon>
        <taxon>Bacillota</taxon>
        <taxon>Clostridia</taxon>
        <taxon>Eubacteriales</taxon>
        <taxon>Oscillospiraceae</taxon>
        <taxon>Oscillibacter</taxon>
    </lineage>
</organism>
<dbReference type="PROSITE" id="PS50928">
    <property type="entry name" value="ABC_TM1"/>
    <property type="match status" value="1"/>
</dbReference>
<dbReference type="KEGG" id="ohi:H8790_04880"/>
<evidence type="ECO:0000313" key="10">
    <source>
        <dbReference type="EMBL" id="QNL45353.1"/>
    </source>
</evidence>
<dbReference type="GO" id="GO:0043190">
    <property type="term" value="C:ATP-binding cassette (ABC) transporter complex"/>
    <property type="evidence" value="ECO:0007669"/>
    <property type="project" value="InterPro"/>
</dbReference>
<comment type="subcellular location">
    <subcellularLocation>
        <location evidence="1 8">Cell membrane</location>
        <topology evidence="1 8">Multi-pass membrane protein</topology>
    </subcellularLocation>
</comment>
<evidence type="ECO:0000256" key="8">
    <source>
        <dbReference type="RuleBase" id="RU363032"/>
    </source>
</evidence>
<reference evidence="10 11" key="1">
    <citation type="submission" date="2020-08" db="EMBL/GenBank/DDBJ databases">
        <authorList>
            <person name="Liu C."/>
            <person name="Sun Q."/>
        </authorList>
    </citation>
    <scope>NUCLEOTIDE SEQUENCE [LARGE SCALE GENOMIC DNA]</scope>
    <source>
        <strain evidence="10 11">NSJ-62</strain>
    </source>
</reference>
<keyword evidence="2 8" id="KW-0813">Transport</keyword>
<sequence length="224" mass="25046">MNIDLLYALKKLPLILSYIHVTLWISICSMAATLVFSLLITIIRYYKIRVLTPIANAYIDLFRGTPLLTQMFFIYYGLAQIIPLFREMQPITAAILVLALNASAYTTENMRSALESVPRGQTEAGLAVGMTDLQVMWHIILPQATKVAVPVLANDFIALLKNSSMAFTLGVREIMGEASLVGNAGFRFFEAYLDAFVIYFCLSKVIGLGQKYLEKRFSIQGRKA</sequence>
<evidence type="ECO:0000256" key="5">
    <source>
        <dbReference type="ARBA" id="ARBA00022970"/>
    </source>
</evidence>
<comment type="similarity">
    <text evidence="8">Belongs to the binding-protein-dependent transport system permease family.</text>
</comment>
<dbReference type="EMBL" id="CP060490">
    <property type="protein sequence ID" value="QNL45353.1"/>
    <property type="molecule type" value="Genomic_DNA"/>
</dbReference>
<dbReference type="InterPro" id="IPR000515">
    <property type="entry name" value="MetI-like"/>
</dbReference>
<dbReference type="NCBIfam" id="TIGR01726">
    <property type="entry name" value="HEQRo_perm_3TM"/>
    <property type="match status" value="1"/>
</dbReference>
<evidence type="ECO:0000256" key="7">
    <source>
        <dbReference type="ARBA" id="ARBA00023136"/>
    </source>
</evidence>
<dbReference type="PANTHER" id="PTHR30614">
    <property type="entry name" value="MEMBRANE COMPONENT OF AMINO ACID ABC TRANSPORTER"/>
    <property type="match status" value="1"/>
</dbReference>
<dbReference type="InterPro" id="IPR043429">
    <property type="entry name" value="ArtM/GltK/GlnP/TcyL/YhdX-like"/>
</dbReference>
<evidence type="ECO:0000313" key="11">
    <source>
        <dbReference type="Proteomes" id="UP000515960"/>
    </source>
</evidence>
<dbReference type="Pfam" id="PF00528">
    <property type="entry name" value="BPD_transp_1"/>
    <property type="match status" value="1"/>
</dbReference>
<evidence type="ECO:0000256" key="1">
    <source>
        <dbReference type="ARBA" id="ARBA00004651"/>
    </source>
</evidence>
<feature type="transmembrane region" description="Helical" evidence="8">
    <location>
        <begin position="67"/>
        <end position="85"/>
    </location>
</feature>
<dbReference type="CDD" id="cd06261">
    <property type="entry name" value="TM_PBP2"/>
    <property type="match status" value="1"/>
</dbReference>
<feature type="transmembrane region" description="Helical" evidence="8">
    <location>
        <begin position="15"/>
        <end position="46"/>
    </location>
</feature>
<dbReference type="Gene3D" id="1.10.3720.10">
    <property type="entry name" value="MetI-like"/>
    <property type="match status" value="1"/>
</dbReference>
<dbReference type="RefSeq" id="WP_187333806.1">
    <property type="nucleotide sequence ID" value="NZ_CP060490.1"/>
</dbReference>
<dbReference type="GO" id="GO:0015184">
    <property type="term" value="F:L-cystine transmembrane transporter activity"/>
    <property type="evidence" value="ECO:0007669"/>
    <property type="project" value="TreeGrafter"/>
</dbReference>
<dbReference type="InterPro" id="IPR010065">
    <property type="entry name" value="AA_ABC_transptr_permease_3TM"/>
</dbReference>
<keyword evidence="5" id="KW-0029">Amino-acid transport</keyword>
<gene>
    <name evidence="10" type="ORF">H8790_04880</name>
</gene>
<protein>
    <submittedName>
        <fullName evidence="10">Amino acid ABC transporter permease</fullName>
    </submittedName>
</protein>